<dbReference type="EMBL" id="JACEIK010015092">
    <property type="protein sequence ID" value="MCE3216919.1"/>
    <property type="molecule type" value="Genomic_DNA"/>
</dbReference>
<proteinExistence type="predicted"/>
<evidence type="ECO:0000313" key="1">
    <source>
        <dbReference type="EMBL" id="MCE3216919.1"/>
    </source>
</evidence>
<organism evidence="1 2">
    <name type="scientific">Datura stramonium</name>
    <name type="common">Jimsonweed</name>
    <name type="synonym">Common thornapple</name>
    <dbReference type="NCBI Taxonomy" id="4076"/>
    <lineage>
        <taxon>Eukaryota</taxon>
        <taxon>Viridiplantae</taxon>
        <taxon>Streptophyta</taxon>
        <taxon>Embryophyta</taxon>
        <taxon>Tracheophyta</taxon>
        <taxon>Spermatophyta</taxon>
        <taxon>Magnoliopsida</taxon>
        <taxon>eudicotyledons</taxon>
        <taxon>Gunneridae</taxon>
        <taxon>Pentapetalae</taxon>
        <taxon>asterids</taxon>
        <taxon>lamiids</taxon>
        <taxon>Solanales</taxon>
        <taxon>Solanaceae</taxon>
        <taxon>Solanoideae</taxon>
        <taxon>Datureae</taxon>
        <taxon>Datura</taxon>
    </lineage>
</organism>
<comment type="caution">
    <text evidence="1">The sequence shown here is derived from an EMBL/GenBank/DDBJ whole genome shotgun (WGS) entry which is preliminary data.</text>
</comment>
<gene>
    <name evidence="1" type="ORF">HAX54_009372</name>
</gene>
<protein>
    <submittedName>
        <fullName evidence="1">Uncharacterized protein</fullName>
    </submittedName>
</protein>
<reference evidence="1 2" key="1">
    <citation type="journal article" date="2021" name="BMC Genomics">
        <title>Datura genome reveals duplications of psychoactive alkaloid biosynthetic genes and high mutation rate following tissue culture.</title>
        <authorList>
            <person name="Rajewski A."/>
            <person name="Carter-House D."/>
            <person name="Stajich J."/>
            <person name="Litt A."/>
        </authorList>
    </citation>
    <scope>NUCLEOTIDE SEQUENCE [LARGE SCALE GENOMIC DNA]</scope>
    <source>
        <strain evidence="1">AR-01</strain>
    </source>
</reference>
<dbReference type="Proteomes" id="UP000823775">
    <property type="component" value="Unassembled WGS sequence"/>
</dbReference>
<evidence type="ECO:0000313" key="2">
    <source>
        <dbReference type="Proteomes" id="UP000823775"/>
    </source>
</evidence>
<name>A0ABS8WVD1_DATST</name>
<feature type="non-terminal residue" evidence="1">
    <location>
        <position position="1"/>
    </location>
</feature>
<keyword evidence="2" id="KW-1185">Reference proteome</keyword>
<accession>A0ABS8WVD1</accession>
<sequence>LSQSNKEDPSTYCLVVTTRSGKVLQSELDISREEVINAKEEPSSNIGLASRKVGIFDDVLVQVGRFMLPEDFVILDYAVDVAVIFKVDRGMKFPMEFACIVMLDELDDMEEGDLEGVLSTIQGLDHLMDIVK</sequence>